<dbReference type="EMBL" id="CM055764">
    <property type="protein sequence ID" value="KAJ7984627.1"/>
    <property type="molecule type" value="Genomic_DNA"/>
</dbReference>
<name>A0ACC2EZU5_DALPE</name>
<keyword evidence="2" id="KW-1185">Reference proteome</keyword>
<dbReference type="Proteomes" id="UP001157502">
    <property type="component" value="Chromosome 37"/>
</dbReference>
<organism evidence="1 2">
    <name type="scientific">Dallia pectoralis</name>
    <name type="common">Alaska blackfish</name>
    <dbReference type="NCBI Taxonomy" id="75939"/>
    <lineage>
        <taxon>Eukaryota</taxon>
        <taxon>Metazoa</taxon>
        <taxon>Chordata</taxon>
        <taxon>Craniata</taxon>
        <taxon>Vertebrata</taxon>
        <taxon>Euteleostomi</taxon>
        <taxon>Actinopterygii</taxon>
        <taxon>Neopterygii</taxon>
        <taxon>Teleostei</taxon>
        <taxon>Protacanthopterygii</taxon>
        <taxon>Esociformes</taxon>
        <taxon>Umbridae</taxon>
        <taxon>Dallia</taxon>
    </lineage>
</organism>
<gene>
    <name evidence="1" type="ORF">DPEC_G00356730</name>
</gene>
<proteinExistence type="predicted"/>
<protein>
    <submittedName>
        <fullName evidence="1">Uncharacterized protein</fullName>
    </submittedName>
</protein>
<evidence type="ECO:0000313" key="1">
    <source>
        <dbReference type="EMBL" id="KAJ7984627.1"/>
    </source>
</evidence>
<evidence type="ECO:0000313" key="2">
    <source>
        <dbReference type="Proteomes" id="UP001157502"/>
    </source>
</evidence>
<sequence>MSADTQTPKCYVLLHFRLRMVARGCLNLIKYILFLFNFLFCIIGAVLLSFGIWIVLDETSFFIPDPAIIPFSMLSYALMIGGSVTLFIGFFGCLGALKEVKCMLGMYFFLISFLLAGQIVGAILVYTQKTVFEREVKRHVIELMGSFRQNESDDWYFKKTLDYVQQEIRCCGWTEPTDWVVMPVSCYPPGNSTIFQLALNHSEICDCHSVQCFPFCEPYKDMCMGRITDWLDKHWIIIFGLLLAVVTLELCGLTISMCLYRQTHVDYAILMYHK</sequence>
<reference evidence="1" key="1">
    <citation type="submission" date="2021-05" db="EMBL/GenBank/DDBJ databases">
        <authorList>
            <person name="Pan Q."/>
            <person name="Jouanno E."/>
            <person name="Zahm M."/>
            <person name="Klopp C."/>
            <person name="Cabau C."/>
            <person name="Louis A."/>
            <person name="Berthelot C."/>
            <person name="Parey E."/>
            <person name="Roest Crollius H."/>
            <person name="Montfort J."/>
            <person name="Robinson-Rechavi M."/>
            <person name="Bouchez O."/>
            <person name="Lampietro C."/>
            <person name="Lopez Roques C."/>
            <person name="Donnadieu C."/>
            <person name="Postlethwait J."/>
            <person name="Bobe J."/>
            <person name="Dillon D."/>
            <person name="Chandos A."/>
            <person name="von Hippel F."/>
            <person name="Guiguen Y."/>
        </authorList>
    </citation>
    <scope>NUCLEOTIDE SEQUENCE</scope>
    <source>
        <strain evidence="1">YG-Jan2019</strain>
    </source>
</reference>
<comment type="caution">
    <text evidence="1">The sequence shown here is derived from an EMBL/GenBank/DDBJ whole genome shotgun (WGS) entry which is preliminary data.</text>
</comment>
<accession>A0ACC2EZU5</accession>